<protein>
    <submittedName>
        <fullName evidence="1">Uncharacterized protein</fullName>
    </submittedName>
</protein>
<evidence type="ECO:0000313" key="2">
    <source>
        <dbReference type="Proteomes" id="UP000051326"/>
    </source>
</evidence>
<name>A0A0N7M4G8_9RHOB</name>
<dbReference type="InterPro" id="IPR007420">
    <property type="entry name" value="DUF465"/>
</dbReference>
<accession>A0A0N7M4G8</accession>
<dbReference type="AlphaFoldDB" id="A0A0N7M4G8"/>
<dbReference type="Pfam" id="PF04325">
    <property type="entry name" value="DUF465"/>
    <property type="match status" value="1"/>
</dbReference>
<dbReference type="Gene3D" id="6.10.280.50">
    <property type="match status" value="1"/>
</dbReference>
<organism evidence="1 2">
    <name type="scientific">Leisingera aquaemixtae</name>
    <dbReference type="NCBI Taxonomy" id="1396826"/>
    <lineage>
        <taxon>Bacteria</taxon>
        <taxon>Pseudomonadati</taxon>
        <taxon>Pseudomonadota</taxon>
        <taxon>Alphaproteobacteria</taxon>
        <taxon>Rhodobacterales</taxon>
        <taxon>Roseobacteraceae</taxon>
        <taxon>Leisingera</taxon>
    </lineage>
</organism>
<dbReference type="RefSeq" id="WP_058285733.1">
    <property type="nucleotide sequence ID" value="NZ_CYSR01000021.1"/>
</dbReference>
<gene>
    <name evidence="1" type="ORF">PHA8399_01716</name>
</gene>
<dbReference type="Proteomes" id="UP000051326">
    <property type="component" value="Unassembled WGS sequence"/>
</dbReference>
<reference evidence="1 2" key="1">
    <citation type="submission" date="2015-09" db="EMBL/GenBank/DDBJ databases">
        <authorList>
            <consortium name="Swine Surveillance"/>
        </authorList>
    </citation>
    <scope>NUCLEOTIDE SEQUENCE [LARGE SCALE GENOMIC DNA]</scope>
    <source>
        <strain evidence="1 2">CECT 8399</strain>
    </source>
</reference>
<dbReference type="EMBL" id="CYSR01000021">
    <property type="protein sequence ID" value="CUH99594.1"/>
    <property type="molecule type" value="Genomic_DNA"/>
</dbReference>
<dbReference type="InterPro" id="IPR038444">
    <property type="entry name" value="DUF465_sf"/>
</dbReference>
<proteinExistence type="predicted"/>
<evidence type="ECO:0000313" key="1">
    <source>
        <dbReference type="EMBL" id="CUH99594.1"/>
    </source>
</evidence>
<dbReference type="STRING" id="1396826.PHA8399_01716"/>
<sequence>MKNSPRVKVFSLQVRLAKLRLKHQSLKAKIAKELKRPSPCSMMLQGLKRQRLRTKDEIMRCLTQLRRTGLPGFTQQQSA</sequence>